<dbReference type="InterPro" id="IPR035919">
    <property type="entry name" value="EAL_sf"/>
</dbReference>
<evidence type="ECO:0000313" key="2">
    <source>
        <dbReference type="EMBL" id="GAL33281.1"/>
    </source>
</evidence>
<protein>
    <submittedName>
        <fullName evidence="2">Diguanylate cyclase</fullName>
    </submittedName>
</protein>
<dbReference type="SUPFAM" id="SSF141868">
    <property type="entry name" value="EAL domain-like"/>
    <property type="match status" value="1"/>
</dbReference>
<dbReference type="PANTHER" id="PTHR33121">
    <property type="entry name" value="CYCLIC DI-GMP PHOSPHODIESTERASE PDEF"/>
    <property type="match status" value="1"/>
</dbReference>
<gene>
    <name evidence="2" type="ORF">JCM19240_1977</name>
</gene>
<dbReference type="GO" id="GO:0071111">
    <property type="term" value="F:cyclic-guanylate-specific phosphodiesterase activity"/>
    <property type="evidence" value="ECO:0007669"/>
    <property type="project" value="InterPro"/>
</dbReference>
<dbReference type="EMBL" id="BBMT01000003">
    <property type="protein sequence ID" value="GAL33281.1"/>
    <property type="molecule type" value="Genomic_DNA"/>
</dbReference>
<feature type="domain" description="EAL" evidence="1">
    <location>
        <begin position="1"/>
        <end position="154"/>
    </location>
</feature>
<reference evidence="2 3" key="1">
    <citation type="submission" date="2014-09" db="EMBL/GenBank/DDBJ databases">
        <title>Vibrio maritimus JCM 19240. (C210) whole genome shotgun sequence.</title>
        <authorList>
            <person name="Sawabe T."/>
            <person name="Meirelles P."/>
            <person name="Nakanishi M."/>
            <person name="Sayaka M."/>
            <person name="Hattori M."/>
            <person name="Ohkuma M."/>
        </authorList>
    </citation>
    <scope>NUCLEOTIDE SEQUENCE [LARGE SCALE GENOMIC DNA]</scope>
    <source>
        <strain evidence="2 3">JCM 19240</strain>
    </source>
</reference>
<dbReference type="Gene3D" id="3.20.20.450">
    <property type="entry name" value="EAL domain"/>
    <property type="match status" value="1"/>
</dbReference>
<dbReference type="PROSITE" id="PS50883">
    <property type="entry name" value="EAL"/>
    <property type="match status" value="1"/>
</dbReference>
<comment type="caution">
    <text evidence="2">The sequence shown here is derived from an EMBL/GenBank/DDBJ whole genome shotgun (WGS) entry which is preliminary data.</text>
</comment>
<dbReference type="AlphaFoldDB" id="A0A090T000"/>
<organism evidence="2 3">
    <name type="scientific">Vibrio maritimus</name>
    <dbReference type="NCBI Taxonomy" id="990268"/>
    <lineage>
        <taxon>Bacteria</taxon>
        <taxon>Pseudomonadati</taxon>
        <taxon>Pseudomonadota</taxon>
        <taxon>Gammaproteobacteria</taxon>
        <taxon>Vibrionales</taxon>
        <taxon>Vibrionaceae</taxon>
        <taxon>Vibrio</taxon>
    </lineage>
</organism>
<reference evidence="2 3" key="2">
    <citation type="submission" date="2014-09" db="EMBL/GenBank/DDBJ databases">
        <authorList>
            <consortium name="NBRP consortium"/>
            <person name="Sawabe T."/>
            <person name="Meirelles P."/>
            <person name="Nakanishi M."/>
            <person name="Sayaka M."/>
            <person name="Hattori M."/>
            <person name="Ohkuma M."/>
        </authorList>
    </citation>
    <scope>NUCLEOTIDE SEQUENCE [LARGE SCALE GENOMIC DNA]</scope>
    <source>
        <strain evidence="2 3">JCM 19240</strain>
    </source>
</reference>
<proteinExistence type="predicted"/>
<dbReference type="Proteomes" id="UP000029224">
    <property type="component" value="Unassembled WGS sequence"/>
</dbReference>
<dbReference type="InterPro" id="IPR050706">
    <property type="entry name" value="Cyclic-di-GMP_PDE-like"/>
</dbReference>
<keyword evidence="3" id="KW-1185">Reference proteome</keyword>
<name>A0A090T000_9VIBR</name>
<sequence>MGVDHFLSFALDKPLLAKHIILELTETAIANDDLCTQKMLSELREHGYQIAIDDFGTGYSALSCLDQFPFDYIKIDKHFIDRVFESVTDEIIIDATVAIARCMDVKVVAEGIENHAQAVRLIEMGQIICRVTKLVDRSTKITFDSIYSVTKDAAGNITRQDISNITSIDPLTS</sequence>
<evidence type="ECO:0000259" key="1">
    <source>
        <dbReference type="PROSITE" id="PS50883"/>
    </source>
</evidence>
<dbReference type="InterPro" id="IPR001633">
    <property type="entry name" value="EAL_dom"/>
</dbReference>
<dbReference type="CDD" id="cd01948">
    <property type="entry name" value="EAL"/>
    <property type="match status" value="1"/>
</dbReference>
<dbReference type="SMART" id="SM00052">
    <property type="entry name" value="EAL"/>
    <property type="match status" value="1"/>
</dbReference>
<dbReference type="Pfam" id="PF00563">
    <property type="entry name" value="EAL"/>
    <property type="match status" value="1"/>
</dbReference>
<accession>A0A090T000</accession>
<dbReference type="PANTHER" id="PTHR33121:SF79">
    <property type="entry name" value="CYCLIC DI-GMP PHOSPHODIESTERASE PDED-RELATED"/>
    <property type="match status" value="1"/>
</dbReference>
<evidence type="ECO:0000313" key="3">
    <source>
        <dbReference type="Proteomes" id="UP000029224"/>
    </source>
</evidence>